<name>F4CBS1_SPHS2</name>
<dbReference type="GO" id="GO:0042802">
    <property type="term" value="F:identical protein binding"/>
    <property type="evidence" value="ECO:0007669"/>
    <property type="project" value="UniProtKB-ARBA"/>
</dbReference>
<evidence type="ECO:0000256" key="2">
    <source>
        <dbReference type="ARBA" id="ARBA00010529"/>
    </source>
</evidence>
<dbReference type="PROSITE" id="PS00045">
    <property type="entry name" value="HISTONE_LIKE"/>
    <property type="match status" value="1"/>
</dbReference>
<dbReference type="GO" id="GO:0006351">
    <property type="term" value="P:DNA-templated transcription"/>
    <property type="evidence" value="ECO:0007669"/>
    <property type="project" value="UniProtKB-ARBA"/>
</dbReference>
<evidence type="ECO:0000256" key="5">
    <source>
        <dbReference type="RuleBase" id="RU003939"/>
    </source>
</evidence>
<dbReference type="FunFam" id="4.10.520.10:FF:000001">
    <property type="entry name" value="DNA-binding protein HU"/>
    <property type="match status" value="1"/>
</dbReference>
<dbReference type="InterPro" id="IPR020816">
    <property type="entry name" value="Histone-like_DNA-bd_CS"/>
</dbReference>
<dbReference type="GO" id="GO:0006270">
    <property type="term" value="P:DNA replication initiation"/>
    <property type="evidence" value="ECO:0007669"/>
    <property type="project" value="UniProtKB-ARBA"/>
</dbReference>
<accession>F4CBS1</accession>
<comment type="function">
    <text evidence="1">Histone-like DNA-binding protein which is capable of wrapping DNA to stabilize it, and thus to prevent its denaturation under extreme environmental conditions.</text>
</comment>
<evidence type="ECO:0000313" key="6">
    <source>
        <dbReference type="EMBL" id="ADZ78663.1"/>
    </source>
</evidence>
<reference evidence="6" key="1">
    <citation type="submission" date="2011-03" db="EMBL/GenBank/DDBJ databases">
        <title>Complete sequence of Sphingobacterium sp. 21.</title>
        <authorList>
            <consortium name="US DOE Joint Genome Institute"/>
            <person name="Lucas S."/>
            <person name="Copeland A."/>
            <person name="Lapidus A."/>
            <person name="Cheng J.-F."/>
            <person name="Goodwin L."/>
            <person name="Pitluck S."/>
            <person name="Davenport K."/>
            <person name="Detter J.C."/>
            <person name="Han C."/>
            <person name="Tapia R."/>
            <person name="Land M."/>
            <person name="Hauser L."/>
            <person name="Kyrpides N."/>
            <person name="Ivanova N."/>
            <person name="Ovchinnikova G."/>
            <person name="Pagani I."/>
            <person name="Siebers A.K."/>
            <person name="Allgaier M."/>
            <person name="Thelen M.P."/>
            <person name="Hugenholtz P."/>
            <person name="Woyke T."/>
        </authorList>
    </citation>
    <scope>NUCLEOTIDE SEQUENCE</scope>
    <source>
        <strain evidence="6">21</strain>
    </source>
</reference>
<dbReference type="InterPro" id="IPR010992">
    <property type="entry name" value="IHF-like_DNA-bd_dom_sf"/>
</dbReference>
<dbReference type="PATRIC" id="fig|743722.3.peg.2247"/>
<dbReference type="PANTHER" id="PTHR33175:SF3">
    <property type="entry name" value="DNA-BINDING PROTEIN HU-BETA"/>
    <property type="match status" value="1"/>
</dbReference>
<dbReference type="EMBL" id="CP002584">
    <property type="protein sequence ID" value="ADZ78663.1"/>
    <property type="molecule type" value="Genomic_DNA"/>
</dbReference>
<dbReference type="AlphaFoldDB" id="F4CBS1"/>
<organism evidence="6">
    <name type="scientific">Sphingobacterium sp. (strain 21)</name>
    <dbReference type="NCBI Taxonomy" id="743722"/>
    <lineage>
        <taxon>Bacteria</taxon>
        <taxon>Pseudomonadati</taxon>
        <taxon>Bacteroidota</taxon>
        <taxon>Sphingobacteriia</taxon>
        <taxon>Sphingobacteriales</taxon>
        <taxon>Sphingobacteriaceae</taxon>
        <taxon>Sphingobacterium</taxon>
    </lineage>
</organism>
<dbReference type="GO" id="GO:0030527">
    <property type="term" value="F:structural constituent of chromatin"/>
    <property type="evidence" value="ECO:0007669"/>
    <property type="project" value="InterPro"/>
</dbReference>
<sequence>MGIRSTGLPICKLNSITMNKADLITKIAADAGITKVQAEKALSSITNSVTTTLKKGESVSLIGFGTFTVGQRAARSGRNPNTGAVIKIKATKVPKFRPGKSLREAVASAKTKK</sequence>
<dbReference type="Pfam" id="PF00216">
    <property type="entry name" value="Bac_DNA_binding"/>
    <property type="match status" value="1"/>
</dbReference>
<dbReference type="Gene3D" id="4.10.520.10">
    <property type="entry name" value="IHF-like DNA-binding proteins"/>
    <property type="match status" value="1"/>
</dbReference>
<proteinExistence type="inferred from homology"/>
<dbReference type="eggNOG" id="COG0776">
    <property type="taxonomic scope" value="Bacteria"/>
</dbReference>
<dbReference type="GO" id="GO:0003677">
    <property type="term" value="F:DNA binding"/>
    <property type="evidence" value="ECO:0007669"/>
    <property type="project" value="UniProtKB-KW"/>
</dbReference>
<dbReference type="GO" id="GO:0005829">
    <property type="term" value="C:cytosol"/>
    <property type="evidence" value="ECO:0007669"/>
    <property type="project" value="TreeGrafter"/>
</dbReference>
<keyword evidence="3" id="KW-0226">DNA condensation</keyword>
<dbReference type="SMART" id="SM00411">
    <property type="entry name" value="BHL"/>
    <property type="match status" value="1"/>
</dbReference>
<dbReference type="CDD" id="cd13831">
    <property type="entry name" value="HU"/>
    <property type="match status" value="1"/>
</dbReference>
<protein>
    <submittedName>
        <fullName evidence="6">Histone family protein DNA-binding protein</fullName>
    </submittedName>
</protein>
<comment type="similarity">
    <text evidence="2 5">Belongs to the bacterial histone-like protein family.</text>
</comment>
<gene>
    <name evidence="6" type="ordered locus">Sph21_2104</name>
</gene>
<dbReference type="HOGENOM" id="CLU_105066_3_3_10"/>
<dbReference type="GO" id="GO:1990178">
    <property type="term" value="C:HU-DNA complex"/>
    <property type="evidence" value="ECO:0007669"/>
    <property type="project" value="UniProtKB-ARBA"/>
</dbReference>
<evidence type="ECO:0000256" key="4">
    <source>
        <dbReference type="ARBA" id="ARBA00023125"/>
    </source>
</evidence>
<dbReference type="GO" id="GO:0030261">
    <property type="term" value="P:chromosome condensation"/>
    <property type="evidence" value="ECO:0007669"/>
    <property type="project" value="UniProtKB-KW"/>
</dbReference>
<dbReference type="SUPFAM" id="SSF47729">
    <property type="entry name" value="IHF-like DNA-binding proteins"/>
    <property type="match status" value="1"/>
</dbReference>
<evidence type="ECO:0000256" key="3">
    <source>
        <dbReference type="ARBA" id="ARBA00023067"/>
    </source>
</evidence>
<dbReference type="InterPro" id="IPR000119">
    <property type="entry name" value="Hist_DNA-bd"/>
</dbReference>
<dbReference type="STRING" id="743722.Sph21_2104"/>
<dbReference type="KEGG" id="shg:Sph21_2104"/>
<dbReference type="GO" id="GO:1990103">
    <property type="term" value="C:DnaA-HU complex"/>
    <property type="evidence" value="ECO:0007669"/>
    <property type="project" value="UniProtKB-ARBA"/>
</dbReference>
<dbReference type="PANTHER" id="PTHR33175">
    <property type="entry name" value="DNA-BINDING PROTEIN HU"/>
    <property type="match status" value="1"/>
</dbReference>
<keyword evidence="4 6" id="KW-0238">DNA-binding</keyword>
<evidence type="ECO:0000256" key="1">
    <source>
        <dbReference type="ARBA" id="ARBA00003819"/>
    </source>
</evidence>
<dbReference type="PRINTS" id="PR01727">
    <property type="entry name" value="DNABINDINGHU"/>
</dbReference>